<proteinExistence type="inferred from homology"/>
<evidence type="ECO:0000256" key="9">
    <source>
        <dbReference type="ARBA" id="ARBA00022842"/>
    </source>
</evidence>
<evidence type="ECO:0000256" key="6">
    <source>
        <dbReference type="ARBA" id="ARBA00022695"/>
    </source>
</evidence>
<accession>A0ABT8M9A7</accession>
<evidence type="ECO:0000256" key="8">
    <source>
        <dbReference type="ARBA" id="ARBA00022741"/>
    </source>
</evidence>
<sequence length="245" mass="27119">MDPHEREIFSALSIFPPIFIRLDGRAFHRLSRELRLSKPFDPVFHGSMTAVAQQLLTGSGLEPAFAYTFSDEVSLYFTTLPFSGRIEKLDSVAAAFAASALTIQLGLTTPLSFDARVIPATPEFAVEYLTWRQNEAWRNHINGYCQQALIEEGLSSRAAATRLRGVSAAAMHEMMFARGVNLAETPAWQRRGTLVCRETVIKEGYNPVTGEVVETTRKTPRVLDDLPLFSTPEGERLIASLTAGL</sequence>
<dbReference type="Proteomes" id="UP001168338">
    <property type="component" value="Unassembled WGS sequence"/>
</dbReference>
<dbReference type="Pfam" id="PF14413">
    <property type="entry name" value="Thg1C"/>
    <property type="match status" value="1"/>
</dbReference>
<evidence type="ECO:0000313" key="14">
    <source>
        <dbReference type="Proteomes" id="UP001168338"/>
    </source>
</evidence>
<evidence type="ECO:0000256" key="1">
    <source>
        <dbReference type="ARBA" id="ARBA00001946"/>
    </source>
</evidence>
<name>A0ABT8M9A7_9EURY</name>
<keyword evidence="9" id="KW-0460">Magnesium</keyword>
<organism evidence="13 14">
    <name type="scientific">Methanoculleus frigidifontis</name>
    <dbReference type="NCBI Taxonomy" id="2584085"/>
    <lineage>
        <taxon>Archaea</taxon>
        <taxon>Methanobacteriati</taxon>
        <taxon>Methanobacteriota</taxon>
        <taxon>Stenosarchaea group</taxon>
        <taxon>Methanomicrobia</taxon>
        <taxon>Methanomicrobiales</taxon>
        <taxon>Methanomicrobiaceae</taxon>
        <taxon>Methanoculleus</taxon>
    </lineage>
</organism>
<evidence type="ECO:0000256" key="2">
    <source>
        <dbReference type="ARBA" id="ARBA00010113"/>
    </source>
</evidence>
<keyword evidence="4" id="KW-0808">Transferase</keyword>
<keyword evidence="7" id="KW-0479">Metal-binding</keyword>
<evidence type="ECO:0000256" key="4">
    <source>
        <dbReference type="ARBA" id="ARBA00022679"/>
    </source>
</evidence>
<evidence type="ECO:0000313" key="13">
    <source>
        <dbReference type="EMBL" id="MDN7024518.1"/>
    </source>
</evidence>
<feature type="domain" description="tRNAHis guanylyltransferase catalytic" evidence="11">
    <location>
        <begin position="17"/>
        <end position="118"/>
    </location>
</feature>
<keyword evidence="6" id="KW-0548">Nucleotidyltransferase</keyword>
<evidence type="ECO:0000256" key="3">
    <source>
        <dbReference type="ARBA" id="ARBA00012511"/>
    </source>
</evidence>
<dbReference type="InterPro" id="IPR038469">
    <property type="entry name" value="tRNAHis_GuaTrfase_Thg1_sf"/>
</dbReference>
<evidence type="ECO:0000256" key="5">
    <source>
        <dbReference type="ARBA" id="ARBA00022694"/>
    </source>
</evidence>
<keyword evidence="14" id="KW-1185">Reference proteome</keyword>
<reference evidence="13" key="1">
    <citation type="submission" date="2019-05" db="EMBL/GenBank/DDBJ databases">
        <title>Methanoculleus sp. FWC-SCC1, a methanogenic archaeon isolated from deep marine cold seep.</title>
        <authorList>
            <person name="Chen Y.-W."/>
            <person name="Chen S.-C."/>
            <person name="Teng N.-H."/>
            <person name="Lai M.-C."/>
        </authorList>
    </citation>
    <scope>NUCLEOTIDE SEQUENCE</scope>
    <source>
        <strain evidence="13">FWC-SCC1</strain>
    </source>
</reference>
<feature type="domain" description="Thg1 C-terminal" evidence="12">
    <location>
        <begin position="127"/>
        <end position="203"/>
    </location>
</feature>
<dbReference type="InterPro" id="IPR025845">
    <property type="entry name" value="Thg1_C_dom"/>
</dbReference>
<dbReference type="InterPro" id="IPR024956">
    <property type="entry name" value="tRNAHis_GuaTrfase_cat"/>
</dbReference>
<dbReference type="EC" id="2.7.7.79" evidence="3"/>
<comment type="similarity">
    <text evidence="2">Belongs to the tRNA(His) guanylyltransferase family.</text>
</comment>
<protein>
    <recommendedName>
        <fullName evidence="3">tRNA(His) guanylyltransferase</fullName>
        <ecNumber evidence="3">2.7.7.79</ecNumber>
    </recommendedName>
</protein>
<keyword evidence="10" id="KW-0342">GTP-binding</keyword>
<dbReference type="Pfam" id="PF04446">
    <property type="entry name" value="Thg1"/>
    <property type="match status" value="1"/>
</dbReference>
<dbReference type="RefSeq" id="WP_301663633.1">
    <property type="nucleotide sequence ID" value="NZ_VCYH01000004.1"/>
</dbReference>
<keyword evidence="8" id="KW-0547">Nucleotide-binding</keyword>
<evidence type="ECO:0000256" key="10">
    <source>
        <dbReference type="ARBA" id="ARBA00023134"/>
    </source>
</evidence>
<gene>
    <name evidence="13" type="ORF">FGU65_06385</name>
</gene>
<evidence type="ECO:0000256" key="7">
    <source>
        <dbReference type="ARBA" id="ARBA00022723"/>
    </source>
</evidence>
<keyword evidence="5" id="KW-0819">tRNA processing</keyword>
<dbReference type="PANTHER" id="PTHR12729:SF6">
    <property type="entry name" value="TRNA(HIS) GUANYLYLTRANSFERASE-RELATED"/>
    <property type="match status" value="1"/>
</dbReference>
<dbReference type="PANTHER" id="PTHR12729">
    <property type="entry name" value="TRNA(HIS) GUANYLYLTRANSFERASE-RELATED"/>
    <property type="match status" value="1"/>
</dbReference>
<dbReference type="InterPro" id="IPR007537">
    <property type="entry name" value="tRNAHis_GuaTrfase_Thg1"/>
</dbReference>
<comment type="cofactor">
    <cofactor evidence="1">
        <name>Mg(2+)</name>
        <dbReference type="ChEBI" id="CHEBI:18420"/>
    </cofactor>
</comment>
<evidence type="ECO:0000259" key="12">
    <source>
        <dbReference type="Pfam" id="PF14413"/>
    </source>
</evidence>
<evidence type="ECO:0000259" key="11">
    <source>
        <dbReference type="Pfam" id="PF04446"/>
    </source>
</evidence>
<comment type="caution">
    <text evidence="13">The sequence shown here is derived from an EMBL/GenBank/DDBJ whole genome shotgun (WGS) entry which is preliminary data.</text>
</comment>
<dbReference type="Gene3D" id="3.30.70.3000">
    <property type="match status" value="1"/>
</dbReference>
<dbReference type="EMBL" id="VCYH01000004">
    <property type="protein sequence ID" value="MDN7024518.1"/>
    <property type="molecule type" value="Genomic_DNA"/>
</dbReference>